<dbReference type="Proteomes" id="UP000251213">
    <property type="component" value="Unassembled WGS sequence"/>
</dbReference>
<gene>
    <name evidence="1" type="ORF">DL897_15145</name>
</gene>
<sequence length="171" mass="20154">MENKLKDKKIWIITGCLVLLAILGTWWFSSAQVDISDIEDANEYFKEADEAVVKFQEARLRRDNKNLLNMLEPSLISQYMTYFKPEEIPEPEVANLRLTQYTLIRYPKDLNTVYYKINFQTPGGLSTDVHKLIKTSDGWKIADKFNLRLHTLEFNIETQKITPQPVRYEYQ</sequence>
<keyword evidence="2" id="KW-1185">Reference proteome</keyword>
<dbReference type="RefSeq" id="WP_113659967.1">
    <property type="nucleotide sequence ID" value="NZ_KZ845673.1"/>
</dbReference>
<reference evidence="1 2" key="1">
    <citation type="submission" date="2018-06" db="EMBL/GenBank/DDBJ databases">
        <title>Thermoflavimicrobium daqus sp. nov., a thermophilic microbe isolated from Moutai-flavour Daqu.</title>
        <authorList>
            <person name="Wang X."/>
            <person name="Zhou H."/>
        </authorList>
    </citation>
    <scope>NUCLEOTIDE SEQUENCE [LARGE SCALE GENOMIC DNA]</scope>
    <source>
        <strain evidence="1 2">FBKL4.011</strain>
    </source>
</reference>
<accession>A0A364K1U0</accession>
<evidence type="ECO:0000313" key="2">
    <source>
        <dbReference type="Proteomes" id="UP000251213"/>
    </source>
</evidence>
<protein>
    <submittedName>
        <fullName evidence="1">Uncharacterized protein</fullName>
    </submittedName>
</protein>
<evidence type="ECO:0000313" key="1">
    <source>
        <dbReference type="EMBL" id="RAL21925.1"/>
    </source>
</evidence>
<proteinExistence type="predicted"/>
<dbReference type="EMBL" id="QJKK01000011">
    <property type="protein sequence ID" value="RAL21925.1"/>
    <property type="molecule type" value="Genomic_DNA"/>
</dbReference>
<organism evidence="1 2">
    <name type="scientific">Thermoflavimicrobium daqui</name>
    <dbReference type="NCBI Taxonomy" id="2137476"/>
    <lineage>
        <taxon>Bacteria</taxon>
        <taxon>Bacillati</taxon>
        <taxon>Bacillota</taxon>
        <taxon>Bacilli</taxon>
        <taxon>Bacillales</taxon>
        <taxon>Thermoactinomycetaceae</taxon>
        <taxon>Thermoflavimicrobium</taxon>
    </lineage>
</organism>
<name>A0A364K1U0_9BACL</name>
<dbReference type="AlphaFoldDB" id="A0A364K1U0"/>
<comment type="caution">
    <text evidence="1">The sequence shown here is derived from an EMBL/GenBank/DDBJ whole genome shotgun (WGS) entry which is preliminary data.</text>
</comment>
<reference evidence="1 2" key="2">
    <citation type="submission" date="2018-06" db="EMBL/GenBank/DDBJ databases">
        <authorList>
            <person name="Zhirakovskaya E."/>
        </authorList>
    </citation>
    <scope>NUCLEOTIDE SEQUENCE [LARGE SCALE GENOMIC DNA]</scope>
    <source>
        <strain evidence="1 2">FBKL4.011</strain>
    </source>
</reference>